<accession>A0A5C8GIC6</accession>
<sequence length="353" mass="40393">MKLYIFNPEHDLALAQANKYFTAPKAAMKLRSDLAYIPALWADDNSLILVENIEEAIKQPLVQSRNVIFTDGMGLRYYLNKITEIVPWGWDICVKYRLWSLGIPDHLLPDNSQLSIYKELSNRKTSIWLFENLRKNINHAEFVGNPRYVTSLAEIKQLASQYKRAVLKAPWSSSGRGVRFIDSQIDTPRLNWVKNVISCQGGIVIEPRYEKIQDFAMEFLIDSKGANFLGLSLFSTTNGSYVGNVLTSEEEKQKILSNYVPLPLLDNLKEQLTITLAEWFSNKYNGPLGVDMMIVKKQSSGDIEQIYAIHPMVEINLRYTMGYAALAFSKIKGNMHKTMQIAFSDNHYYLKIT</sequence>
<dbReference type="RefSeq" id="WP_130828630.1">
    <property type="nucleotide sequence ID" value="NZ_SDIK01000054.1"/>
</dbReference>
<evidence type="ECO:0008006" key="3">
    <source>
        <dbReference type="Google" id="ProtNLM"/>
    </source>
</evidence>
<dbReference type="EMBL" id="SDIK01000054">
    <property type="protein sequence ID" value="TXJ61546.1"/>
    <property type="molecule type" value="Genomic_DNA"/>
</dbReference>
<name>A0A5C8GIC6_9BACT</name>
<dbReference type="OrthoDB" id="5291617at2"/>
<reference evidence="2" key="1">
    <citation type="submission" date="2019-05" db="EMBL/GenBank/DDBJ databases">
        <title>Prevotella brunnea sp. nov., isolated from a wound of a patient.</title>
        <authorList>
            <person name="Buhl M."/>
        </authorList>
    </citation>
    <scope>NUCLEOTIDE SEQUENCE [LARGE SCALE GENOMIC DNA]</scope>
    <source>
        <strain evidence="2">A2672</strain>
    </source>
</reference>
<gene>
    <name evidence="1" type="ORF">ETF27_07260</name>
</gene>
<dbReference type="Proteomes" id="UP000321612">
    <property type="component" value="Unassembled WGS sequence"/>
</dbReference>
<comment type="caution">
    <text evidence="1">The sequence shown here is derived from an EMBL/GenBank/DDBJ whole genome shotgun (WGS) entry which is preliminary data.</text>
</comment>
<protein>
    <recommendedName>
        <fullName evidence="3">ATP-grasp domain-containing protein</fullName>
    </recommendedName>
</protein>
<organism evidence="1 2">
    <name type="scientific">Prevotella brunnea</name>
    <dbReference type="NCBI Taxonomy" id="2508867"/>
    <lineage>
        <taxon>Bacteria</taxon>
        <taxon>Pseudomonadati</taxon>
        <taxon>Bacteroidota</taxon>
        <taxon>Bacteroidia</taxon>
        <taxon>Bacteroidales</taxon>
        <taxon>Prevotellaceae</taxon>
        <taxon>Prevotella</taxon>
    </lineage>
</organism>
<keyword evidence="2" id="KW-1185">Reference proteome</keyword>
<proteinExistence type="predicted"/>
<dbReference type="SUPFAM" id="SSF56059">
    <property type="entry name" value="Glutathione synthetase ATP-binding domain-like"/>
    <property type="match status" value="1"/>
</dbReference>
<evidence type="ECO:0000313" key="1">
    <source>
        <dbReference type="EMBL" id="TXJ61546.1"/>
    </source>
</evidence>
<evidence type="ECO:0000313" key="2">
    <source>
        <dbReference type="Proteomes" id="UP000321612"/>
    </source>
</evidence>
<dbReference type="AlphaFoldDB" id="A0A5C8GIC6"/>